<dbReference type="PANTHER" id="PTHR43316">
    <property type="entry name" value="HYDROLASE, HALOACID DELAHOGENASE-RELATED"/>
    <property type="match status" value="1"/>
</dbReference>
<keyword evidence="3" id="KW-1185">Reference proteome</keyword>
<accession>A0ABT7UFA7</accession>
<protein>
    <submittedName>
        <fullName evidence="2">HAD family hydrolase</fullName>
        <ecNumber evidence="2">3.1.3.-</ecNumber>
    </submittedName>
</protein>
<dbReference type="SFLD" id="SFLDG01129">
    <property type="entry name" value="C1.5:_HAD__Beta-PGM__Phosphata"/>
    <property type="match status" value="1"/>
</dbReference>
<dbReference type="InterPro" id="IPR051540">
    <property type="entry name" value="S-2-haloacid_dehalogenase"/>
</dbReference>
<dbReference type="InterPro" id="IPR023198">
    <property type="entry name" value="PGP-like_dom2"/>
</dbReference>
<proteinExistence type="predicted"/>
<dbReference type="Gene3D" id="1.10.150.240">
    <property type="entry name" value="Putative phosphatase, domain 2"/>
    <property type="match status" value="1"/>
</dbReference>
<name>A0ABT7UFA7_9FIRM</name>
<dbReference type="SUPFAM" id="SSF56784">
    <property type="entry name" value="HAD-like"/>
    <property type="match status" value="1"/>
</dbReference>
<dbReference type="EMBL" id="JAUDCK010000001">
    <property type="protein sequence ID" value="MDM8194834.1"/>
    <property type="molecule type" value="Genomic_DNA"/>
</dbReference>
<dbReference type="InterPro" id="IPR006439">
    <property type="entry name" value="HAD-SF_hydro_IA"/>
</dbReference>
<gene>
    <name evidence="2" type="ORF">QUV98_00685</name>
</gene>
<keyword evidence="1 2" id="KW-0378">Hydrolase</keyword>
<dbReference type="RefSeq" id="WP_087245316.1">
    <property type="nucleotide sequence ID" value="NZ_JAUDCK010000001.1"/>
</dbReference>
<organism evidence="2 3">
    <name type="scientific">Massilimicrobiota timonensis</name>
    <dbReference type="NCBI Taxonomy" id="1776392"/>
    <lineage>
        <taxon>Bacteria</taxon>
        <taxon>Bacillati</taxon>
        <taxon>Bacillota</taxon>
        <taxon>Erysipelotrichia</taxon>
        <taxon>Erysipelotrichales</taxon>
        <taxon>Erysipelotrichaceae</taxon>
        <taxon>Massilimicrobiota</taxon>
    </lineage>
</organism>
<dbReference type="NCBIfam" id="TIGR01549">
    <property type="entry name" value="HAD-SF-IA-v1"/>
    <property type="match status" value="1"/>
</dbReference>
<dbReference type="InterPro" id="IPR023214">
    <property type="entry name" value="HAD_sf"/>
</dbReference>
<sequence length="217" mass="25385">MLKAIFIDHMGTLVYDTSEWLTKLLDECVENSNEKDPQKLGEMWYQKHDELVMHYNGKDYKNEYEIAFEAFESIKDQIGLQGDSQHYCDLLVQHWIHTPAYDDSYDFFEQCPLPIYIITNNDLQYVEENMKNLELKPKGIISSETTHYYKPAKEMFEKALEITKLKASEAVYIGDSYNKDMQSAKSVGMRAFLIGHKDIEDPDITCIDSLLDVFEYL</sequence>
<reference evidence="3" key="1">
    <citation type="submission" date="2023-06" db="EMBL/GenBank/DDBJ databases">
        <title>Identification and characterization of horizontal gene transfer across gut microbiota members of farm animals based on homology search.</title>
        <authorList>
            <person name="Zeman M."/>
            <person name="Kubasova T."/>
            <person name="Jahodarova E."/>
            <person name="Nykrynova M."/>
            <person name="Rychlik I."/>
        </authorList>
    </citation>
    <scope>NUCLEOTIDE SEQUENCE [LARGE SCALE GENOMIC DNA]</scope>
    <source>
        <strain evidence="3">ET341</strain>
    </source>
</reference>
<evidence type="ECO:0000256" key="1">
    <source>
        <dbReference type="ARBA" id="ARBA00022801"/>
    </source>
</evidence>
<dbReference type="Pfam" id="PF00702">
    <property type="entry name" value="Hydrolase"/>
    <property type="match status" value="1"/>
</dbReference>
<comment type="caution">
    <text evidence="2">The sequence shown here is derived from an EMBL/GenBank/DDBJ whole genome shotgun (WGS) entry which is preliminary data.</text>
</comment>
<dbReference type="SFLD" id="SFLDS00003">
    <property type="entry name" value="Haloacid_Dehalogenase"/>
    <property type="match status" value="1"/>
</dbReference>
<dbReference type="PANTHER" id="PTHR43316:SF3">
    <property type="entry name" value="HALOACID DEHALOGENASE, TYPE II (AFU_ORTHOLOGUE AFUA_2G07750)-RELATED"/>
    <property type="match status" value="1"/>
</dbReference>
<dbReference type="GO" id="GO:0016787">
    <property type="term" value="F:hydrolase activity"/>
    <property type="evidence" value="ECO:0007669"/>
    <property type="project" value="UniProtKB-KW"/>
</dbReference>
<dbReference type="EC" id="3.1.3.-" evidence="2"/>
<dbReference type="Proteomes" id="UP001529275">
    <property type="component" value="Unassembled WGS sequence"/>
</dbReference>
<dbReference type="InterPro" id="IPR036412">
    <property type="entry name" value="HAD-like_sf"/>
</dbReference>
<evidence type="ECO:0000313" key="2">
    <source>
        <dbReference type="EMBL" id="MDM8194834.1"/>
    </source>
</evidence>
<dbReference type="Gene3D" id="3.40.50.1000">
    <property type="entry name" value="HAD superfamily/HAD-like"/>
    <property type="match status" value="1"/>
</dbReference>
<evidence type="ECO:0000313" key="3">
    <source>
        <dbReference type="Proteomes" id="UP001529275"/>
    </source>
</evidence>